<dbReference type="OrthoDB" id="1870799at2759"/>
<dbReference type="PANTHER" id="PTHR21405:SF0">
    <property type="entry name" value="TETRATRICOPEPTIDE REPEAT PROTEIN 36"/>
    <property type="match status" value="1"/>
</dbReference>
<dbReference type="FunCoup" id="A0A200PNF5">
    <property type="interactions" value="717"/>
</dbReference>
<evidence type="ECO:0000256" key="1">
    <source>
        <dbReference type="ARBA" id="ARBA00006995"/>
    </source>
</evidence>
<evidence type="ECO:0000313" key="5">
    <source>
        <dbReference type="EMBL" id="OUZ99744.1"/>
    </source>
</evidence>
<dbReference type="SUPFAM" id="SSF48452">
    <property type="entry name" value="TPR-like"/>
    <property type="match status" value="1"/>
</dbReference>
<evidence type="ECO:0000313" key="6">
    <source>
        <dbReference type="Proteomes" id="UP000195402"/>
    </source>
</evidence>
<reference evidence="5 6" key="1">
    <citation type="journal article" date="2017" name="Mol. Plant">
        <title>The Genome of Medicinal Plant Macleaya cordata Provides New Insights into Benzylisoquinoline Alkaloids Metabolism.</title>
        <authorList>
            <person name="Liu X."/>
            <person name="Liu Y."/>
            <person name="Huang P."/>
            <person name="Ma Y."/>
            <person name="Qing Z."/>
            <person name="Tang Q."/>
            <person name="Cao H."/>
            <person name="Cheng P."/>
            <person name="Zheng Y."/>
            <person name="Yuan Z."/>
            <person name="Zhou Y."/>
            <person name="Liu J."/>
            <person name="Tang Z."/>
            <person name="Zhuo Y."/>
            <person name="Zhang Y."/>
            <person name="Yu L."/>
            <person name="Huang J."/>
            <person name="Yang P."/>
            <person name="Peng Q."/>
            <person name="Zhang J."/>
            <person name="Jiang W."/>
            <person name="Zhang Z."/>
            <person name="Lin K."/>
            <person name="Ro D.K."/>
            <person name="Chen X."/>
            <person name="Xiong X."/>
            <person name="Shang Y."/>
            <person name="Huang S."/>
            <person name="Zeng J."/>
        </authorList>
    </citation>
    <scope>NUCLEOTIDE SEQUENCE [LARGE SCALE GENOMIC DNA]</scope>
    <source>
        <strain evidence="6">cv. BLH2017</strain>
        <tissue evidence="5">Root</tissue>
    </source>
</reference>
<comment type="caution">
    <text evidence="5">The sequence shown here is derived from an EMBL/GenBank/DDBJ whole genome shotgun (WGS) entry which is preliminary data.</text>
</comment>
<keyword evidence="4" id="KW-0812">Transmembrane</keyword>
<accession>A0A200PNF5</accession>
<keyword evidence="4" id="KW-1133">Transmembrane helix</keyword>
<dbReference type="Gene3D" id="1.25.40.10">
    <property type="entry name" value="Tetratricopeptide repeat domain"/>
    <property type="match status" value="2"/>
</dbReference>
<comment type="similarity">
    <text evidence="1">Belongs to the TTC36 family.</text>
</comment>
<feature type="region of interest" description="Disordered" evidence="3">
    <location>
        <begin position="225"/>
        <end position="247"/>
    </location>
</feature>
<dbReference type="OMA" id="TNQANSH"/>
<dbReference type="Proteomes" id="UP000195402">
    <property type="component" value="Unassembled WGS sequence"/>
</dbReference>
<dbReference type="InterPro" id="IPR019734">
    <property type="entry name" value="TPR_rpt"/>
</dbReference>
<dbReference type="InParanoid" id="A0A200PNF5"/>
<evidence type="ECO:0000256" key="4">
    <source>
        <dbReference type="SAM" id="Phobius"/>
    </source>
</evidence>
<evidence type="ECO:0000256" key="2">
    <source>
        <dbReference type="PROSITE-ProRule" id="PRU00339"/>
    </source>
</evidence>
<sequence>MELEKVSEQNNAIPSVLRQLHTQGETPEFKEREMMMMNTDILIQVLLLLLGLGMVFAMHSFPKKLISNMRLRGRGSVQAKRHFVLGAQLLARARSAPNRTTALNLAKDANNEADKALSFDPKDAAAHILKALAQDLQGHKTSALKSLDAALSPPAVKSLSDRERGDALFKRAELQISVNRRRRVDSAISDLIESVKLSQENSKAYCLLGQCYEQKEMKEEARRAYEGARNVEPNSVAAREGLDRLGS</sequence>
<dbReference type="AlphaFoldDB" id="A0A200PNF5"/>
<feature type="transmembrane region" description="Helical" evidence="4">
    <location>
        <begin position="41"/>
        <end position="61"/>
    </location>
</feature>
<organism evidence="5 6">
    <name type="scientific">Macleaya cordata</name>
    <name type="common">Five-seeded plume-poppy</name>
    <name type="synonym">Bocconia cordata</name>
    <dbReference type="NCBI Taxonomy" id="56857"/>
    <lineage>
        <taxon>Eukaryota</taxon>
        <taxon>Viridiplantae</taxon>
        <taxon>Streptophyta</taxon>
        <taxon>Embryophyta</taxon>
        <taxon>Tracheophyta</taxon>
        <taxon>Spermatophyta</taxon>
        <taxon>Magnoliopsida</taxon>
        <taxon>Ranunculales</taxon>
        <taxon>Papaveraceae</taxon>
        <taxon>Papaveroideae</taxon>
        <taxon>Macleaya</taxon>
    </lineage>
</organism>
<keyword evidence="2" id="KW-0802">TPR repeat</keyword>
<dbReference type="PROSITE" id="PS50005">
    <property type="entry name" value="TPR"/>
    <property type="match status" value="1"/>
</dbReference>
<dbReference type="EMBL" id="MVGT01004390">
    <property type="protein sequence ID" value="OUZ99744.1"/>
    <property type="molecule type" value="Genomic_DNA"/>
</dbReference>
<dbReference type="PANTHER" id="PTHR21405">
    <property type="entry name" value="CDNA SEQUENCE BC021608"/>
    <property type="match status" value="1"/>
</dbReference>
<dbReference type="InterPro" id="IPR011990">
    <property type="entry name" value="TPR-like_helical_dom_sf"/>
</dbReference>
<keyword evidence="6" id="KW-1185">Reference proteome</keyword>
<keyword evidence="4" id="KW-0472">Membrane</keyword>
<protein>
    <submittedName>
        <fullName evidence="5">Tetratricopeptide repeat-containing domain</fullName>
    </submittedName>
</protein>
<feature type="repeat" description="TPR" evidence="2">
    <location>
        <begin position="202"/>
        <end position="235"/>
    </location>
</feature>
<proteinExistence type="inferred from homology"/>
<dbReference type="InterPro" id="IPR038906">
    <property type="entry name" value="TTC36"/>
</dbReference>
<gene>
    <name evidence="5" type="ORF">BVC80_9065g14</name>
</gene>
<dbReference type="STRING" id="56857.A0A200PNF5"/>
<name>A0A200PNF5_MACCD</name>
<evidence type="ECO:0000256" key="3">
    <source>
        <dbReference type="SAM" id="MobiDB-lite"/>
    </source>
</evidence>